<keyword evidence="5" id="KW-0574">Periplasm</keyword>
<keyword evidence="4" id="KW-0732">Signal</keyword>
<proteinExistence type="predicted"/>
<dbReference type="GO" id="GO:0042597">
    <property type="term" value="C:periplasmic space"/>
    <property type="evidence" value="ECO:0007669"/>
    <property type="project" value="UniProtKB-SubCell"/>
</dbReference>
<comment type="subcellular location">
    <subcellularLocation>
        <location evidence="1">Periplasm</location>
    </subcellularLocation>
</comment>
<gene>
    <name evidence="9" type="ORF">SAMN05878282_106227</name>
</gene>
<dbReference type="RefSeq" id="WP_076427529.1">
    <property type="nucleotide sequence ID" value="NZ_FTMP01000006.1"/>
</dbReference>
<evidence type="ECO:0000256" key="1">
    <source>
        <dbReference type="ARBA" id="ARBA00004418"/>
    </source>
</evidence>
<keyword evidence="6" id="KW-0016">Alginate biosynthesis</keyword>
<reference evidence="9 10" key="1">
    <citation type="submission" date="2017-01" db="EMBL/GenBank/DDBJ databases">
        <authorList>
            <person name="Mah S.A."/>
            <person name="Swanson W.J."/>
            <person name="Moy G.W."/>
            <person name="Vacquier V.D."/>
        </authorList>
    </citation>
    <scope>NUCLEOTIDE SEQUENCE [LARGE SCALE GENOMIC DNA]</scope>
    <source>
        <strain evidence="9 10">RU36E</strain>
    </source>
</reference>
<protein>
    <submittedName>
        <fullName evidence="9">Alginate O-acetyltransferase complex protein AlgJ</fullName>
    </submittedName>
</protein>
<sequence length="370" mass="41767">MSFPVMTSASKTNGVLFILMLAVMLVYSLPRVFSFAQTQAPDQALKQFQSGELLRQFEDYYDKGLFLRQPSVEAWASLQYLLFREGSSGVVLGKDGWLFSNEEYRVPGAYQQALEEHLARIAEVEKTLKAHNKRLILLPLPLKLDVYEEYASRAPDARAKTLYDDFLSGLRAQRIEVAPLREAFLAQKEQQPLFLPTDTHWTPYGARLAAQELARQHPELVGSTPYTSRQVAQKELPGDLSNYLQFNRTLAPERFQPSPLPVFETLKAEQQASDAALFGEAAQPIMLVGSSYTKIDDWNFPGFLKESLRTDLQTTAVEAKGPFFAMEQFLAGQKLADPEITTVIWEFPVRTLLAEKPVTSGWQVAANQFF</sequence>
<dbReference type="GO" id="GO:0016746">
    <property type="term" value="F:acyltransferase activity"/>
    <property type="evidence" value="ECO:0007669"/>
    <property type="project" value="UniProtKB-KW"/>
</dbReference>
<keyword evidence="7" id="KW-0012">Acyltransferase</keyword>
<evidence type="ECO:0000313" key="9">
    <source>
        <dbReference type="EMBL" id="SIQ67146.1"/>
    </source>
</evidence>
<dbReference type="Proteomes" id="UP000185841">
    <property type="component" value="Unassembled WGS sequence"/>
</dbReference>
<organism evidence="9 10">
    <name type="scientific">Aquipseudomonas alcaligenes</name>
    <name type="common">Pseudomonas alcaligenes</name>
    <dbReference type="NCBI Taxonomy" id="43263"/>
    <lineage>
        <taxon>Bacteria</taxon>
        <taxon>Pseudomonadati</taxon>
        <taxon>Pseudomonadota</taxon>
        <taxon>Gammaproteobacteria</taxon>
        <taxon>Pseudomonadales</taxon>
        <taxon>Pseudomonadaceae</taxon>
        <taxon>Aquipseudomonas</taxon>
    </lineage>
</organism>
<dbReference type="EMBL" id="FTMP01000006">
    <property type="protein sequence ID" value="SIQ67146.1"/>
    <property type="molecule type" value="Genomic_DNA"/>
</dbReference>
<accession>A0A1N6UPD6</accession>
<dbReference type="AlphaFoldDB" id="A0A1N6UPD6"/>
<evidence type="ECO:0000256" key="7">
    <source>
        <dbReference type="ARBA" id="ARBA00023315"/>
    </source>
</evidence>
<feature type="domain" description="AlgX/AlgJ SGNH hydrolase-like" evidence="8">
    <location>
        <begin position="90"/>
        <end position="348"/>
    </location>
</feature>
<evidence type="ECO:0000313" key="10">
    <source>
        <dbReference type="Proteomes" id="UP000185841"/>
    </source>
</evidence>
<evidence type="ECO:0000256" key="3">
    <source>
        <dbReference type="ARBA" id="ARBA00022679"/>
    </source>
</evidence>
<dbReference type="UniPathway" id="UPA00286"/>
<comment type="pathway">
    <text evidence="2">Glycan biosynthesis; alginate biosynthesis.</text>
</comment>
<keyword evidence="3 9" id="KW-0808">Transferase</keyword>
<evidence type="ECO:0000256" key="2">
    <source>
        <dbReference type="ARBA" id="ARBA00005182"/>
    </source>
</evidence>
<evidence type="ECO:0000256" key="4">
    <source>
        <dbReference type="ARBA" id="ARBA00022729"/>
    </source>
</evidence>
<name>A0A1N6UPD6_AQUAC</name>
<evidence type="ECO:0000259" key="8">
    <source>
        <dbReference type="Pfam" id="PF16822"/>
    </source>
</evidence>
<evidence type="ECO:0000256" key="6">
    <source>
        <dbReference type="ARBA" id="ARBA00022841"/>
    </source>
</evidence>
<dbReference type="InterPro" id="IPR031811">
    <property type="entry name" value="ALGX/ALGJ_SGNH-like"/>
</dbReference>
<evidence type="ECO:0000256" key="5">
    <source>
        <dbReference type="ARBA" id="ARBA00022764"/>
    </source>
</evidence>
<dbReference type="GO" id="GO:0042121">
    <property type="term" value="P:alginic acid biosynthetic process"/>
    <property type="evidence" value="ECO:0007669"/>
    <property type="project" value="UniProtKB-UniPathway"/>
</dbReference>
<dbReference type="Pfam" id="PF16822">
    <property type="entry name" value="ALGX"/>
    <property type="match status" value="1"/>
</dbReference>